<proteinExistence type="predicted"/>
<organism evidence="1">
    <name type="scientific">bioreactor metagenome</name>
    <dbReference type="NCBI Taxonomy" id="1076179"/>
    <lineage>
        <taxon>unclassified sequences</taxon>
        <taxon>metagenomes</taxon>
        <taxon>ecological metagenomes</taxon>
    </lineage>
</organism>
<protein>
    <submittedName>
        <fullName evidence="1">Uncharacterized protein</fullName>
    </submittedName>
</protein>
<dbReference type="EMBL" id="VSSQ01013548">
    <property type="protein sequence ID" value="MPM51734.1"/>
    <property type="molecule type" value="Genomic_DNA"/>
</dbReference>
<gene>
    <name evidence="1" type="ORF">SDC9_98485</name>
</gene>
<dbReference type="AlphaFoldDB" id="A0A645AQ61"/>
<name>A0A645AQ61_9ZZZZ</name>
<accession>A0A645AQ61</accession>
<sequence length="275" mass="31125">MKFRLRQSDVRAFRLHVHGQRNHHRTLAPGEHLIKAPLHDPRQLTCRLGAPRALNQRLQRADEVGILIPLDLLQNADAFHLHVRVAGNLEYRAGIDIRRCKADGRVQRAGADGGKYRQRFPLDAEVPVRHMHGGLLVLDLNVFGVSRRDGFPQRVEKAEDAVAGDAEHIGHMLALEIFHDDLTAREFHNRSSRKVRLYDAGLQRAVPGADVLLFKRFLVEPARGDDLRFRVEPQAVLAEHVQVAKERLLMPTEREHARGNRDADVDADHAAVRAL</sequence>
<comment type="caution">
    <text evidence="1">The sequence shown here is derived from an EMBL/GenBank/DDBJ whole genome shotgun (WGS) entry which is preliminary data.</text>
</comment>
<evidence type="ECO:0000313" key="1">
    <source>
        <dbReference type="EMBL" id="MPM51734.1"/>
    </source>
</evidence>
<reference evidence="1" key="1">
    <citation type="submission" date="2019-08" db="EMBL/GenBank/DDBJ databases">
        <authorList>
            <person name="Kucharzyk K."/>
            <person name="Murdoch R.W."/>
            <person name="Higgins S."/>
            <person name="Loffler F."/>
        </authorList>
    </citation>
    <scope>NUCLEOTIDE SEQUENCE</scope>
</reference>